<evidence type="ECO:0000313" key="2">
    <source>
        <dbReference type="Proteomes" id="UP000887566"/>
    </source>
</evidence>
<keyword evidence="2" id="KW-1185">Reference proteome</keyword>
<organism evidence="2 3">
    <name type="scientific">Plectus sambesii</name>
    <dbReference type="NCBI Taxonomy" id="2011161"/>
    <lineage>
        <taxon>Eukaryota</taxon>
        <taxon>Metazoa</taxon>
        <taxon>Ecdysozoa</taxon>
        <taxon>Nematoda</taxon>
        <taxon>Chromadorea</taxon>
        <taxon>Plectida</taxon>
        <taxon>Plectina</taxon>
        <taxon>Plectoidea</taxon>
        <taxon>Plectidae</taxon>
        <taxon>Plectus</taxon>
    </lineage>
</organism>
<evidence type="ECO:0000256" key="1">
    <source>
        <dbReference type="SAM" id="SignalP"/>
    </source>
</evidence>
<dbReference type="Proteomes" id="UP000887566">
    <property type="component" value="Unplaced"/>
</dbReference>
<reference evidence="3" key="1">
    <citation type="submission" date="2022-11" db="UniProtKB">
        <authorList>
            <consortium name="WormBaseParasite"/>
        </authorList>
    </citation>
    <scope>IDENTIFICATION</scope>
</reference>
<accession>A0A914UNI9</accession>
<feature type="chain" id="PRO_5037803630" evidence="1">
    <location>
        <begin position="21"/>
        <end position="71"/>
    </location>
</feature>
<protein>
    <submittedName>
        <fullName evidence="3">Uncharacterized protein</fullName>
    </submittedName>
</protein>
<sequence length="71" mass="8188">MRNTLLSLLVLLIAFGSVKAYLVPLELLKDLTESEGNENMLKREESSEEPLFKEKRENAEFFERSIPSDTK</sequence>
<dbReference type="WBParaSite" id="PSAMB.scaffold11289size3461.g34031.t1">
    <property type="protein sequence ID" value="PSAMB.scaffold11289size3461.g34031.t1"/>
    <property type="gene ID" value="PSAMB.scaffold11289size3461.g34031"/>
</dbReference>
<dbReference type="AlphaFoldDB" id="A0A914UNI9"/>
<feature type="signal peptide" evidence="1">
    <location>
        <begin position="1"/>
        <end position="20"/>
    </location>
</feature>
<keyword evidence="1" id="KW-0732">Signal</keyword>
<evidence type="ECO:0000313" key="3">
    <source>
        <dbReference type="WBParaSite" id="PSAMB.scaffold11289size3461.g34031.t1"/>
    </source>
</evidence>
<proteinExistence type="predicted"/>
<name>A0A914UNI9_9BILA</name>